<gene>
    <name evidence="1" type="ORF">B0A64_04115</name>
</gene>
<evidence type="ECO:0008006" key="3">
    <source>
        <dbReference type="Google" id="ProtNLM"/>
    </source>
</evidence>
<organism evidence="1 2">
    <name type="scientific">Flavobacterium araucananum</name>
    <dbReference type="NCBI Taxonomy" id="946678"/>
    <lineage>
        <taxon>Bacteria</taxon>
        <taxon>Pseudomonadati</taxon>
        <taxon>Bacteroidota</taxon>
        <taxon>Flavobacteriia</taxon>
        <taxon>Flavobacteriales</taxon>
        <taxon>Flavobacteriaceae</taxon>
        <taxon>Flavobacterium</taxon>
    </lineage>
</organism>
<protein>
    <recommendedName>
        <fullName evidence="3">Nucleotidyltransferase</fullName>
    </recommendedName>
</protein>
<name>A0A227PFF7_9FLAO</name>
<accession>A0A227PFF7</accession>
<dbReference type="Proteomes" id="UP000214684">
    <property type="component" value="Unassembled WGS sequence"/>
</dbReference>
<evidence type="ECO:0000313" key="1">
    <source>
        <dbReference type="EMBL" id="OXG08619.1"/>
    </source>
</evidence>
<dbReference type="InterPro" id="IPR043519">
    <property type="entry name" value="NT_sf"/>
</dbReference>
<evidence type="ECO:0000313" key="2">
    <source>
        <dbReference type="Proteomes" id="UP000214684"/>
    </source>
</evidence>
<dbReference type="RefSeq" id="WP_089478287.1">
    <property type="nucleotide sequence ID" value="NZ_MUGS01000005.1"/>
</dbReference>
<dbReference type="SUPFAM" id="SSF81301">
    <property type="entry name" value="Nucleotidyltransferase"/>
    <property type="match status" value="1"/>
</dbReference>
<reference evidence="1 2" key="1">
    <citation type="submission" date="2016-11" db="EMBL/GenBank/DDBJ databases">
        <title>Whole genomes of Flavobacteriaceae.</title>
        <authorList>
            <person name="Stine C."/>
            <person name="Li C."/>
            <person name="Tadesse D."/>
        </authorList>
    </citation>
    <scope>NUCLEOTIDE SEQUENCE [LARGE SCALE GENOMIC DNA]</scope>
    <source>
        <strain evidence="1 2">DSM 24704</strain>
    </source>
</reference>
<dbReference type="Gene3D" id="3.30.460.10">
    <property type="entry name" value="Beta Polymerase, domain 2"/>
    <property type="match status" value="1"/>
</dbReference>
<dbReference type="OrthoDB" id="1433382at2"/>
<dbReference type="AlphaFoldDB" id="A0A227PFF7"/>
<dbReference type="EMBL" id="MUGS01000005">
    <property type="protein sequence ID" value="OXG08619.1"/>
    <property type="molecule type" value="Genomic_DNA"/>
</dbReference>
<sequence length="351" mass="40329">MNKGKKYAQNGALIFGLGNAIINTFKQLNSNDPNSEFDWSQLCVAAGKGALVGGTGGLILGAIRDNKMNKVLLEFNSVPNYLHKTLNHYKDDNTLLLNKAEQLKSNFQSKFKSELALKPKITGSVIKGTSIYGSDVDIQLCFKKDYGSIASVYDTISDYIFDELKIKEIKEIREQKHSIGIGIQLENEVKRIDIIPTRLIENGKNDVQLFVNKIGFFEKPTYKKTNHEKQMLSLKLNYREQRIVRLLKIWKVENNLKIKSIFLEWLAKRSFDSKPITNKIEKDLTNVIYFIARNVEFIRIVDTANSNNVISNTLTFEEKSNISRFCFNMLDDWRVDKRNIIDYFPSLESTM</sequence>
<comment type="caution">
    <text evidence="1">The sequence shown here is derived from an EMBL/GenBank/DDBJ whole genome shotgun (WGS) entry which is preliminary data.</text>
</comment>
<keyword evidence="2" id="KW-1185">Reference proteome</keyword>
<proteinExistence type="predicted"/>